<proteinExistence type="predicted"/>
<name>A0A0L1KC80_9SPHN</name>
<evidence type="ECO:0000313" key="2">
    <source>
        <dbReference type="Proteomes" id="UP000037446"/>
    </source>
</evidence>
<protein>
    <submittedName>
        <fullName evidence="1">Uncharacterized protein</fullName>
    </submittedName>
</protein>
<dbReference type="Proteomes" id="UP000037446">
    <property type="component" value="Unassembled WGS sequence"/>
</dbReference>
<dbReference type="EMBL" id="JYNE01000026">
    <property type="protein sequence ID" value="KNH01660.1"/>
    <property type="molecule type" value="Genomic_DNA"/>
</dbReference>
<gene>
    <name evidence="1" type="ORF">J121_797</name>
</gene>
<dbReference type="STRING" id="1306953.J121_797"/>
<sequence>MGAPLRGAPKTHAPSVGKPERLAHGWVRLPLRWPRAGARRFPECRWSARSV</sequence>
<reference evidence="1" key="1">
    <citation type="submission" date="2015-02" db="EMBL/GenBank/DDBJ databases">
        <authorList>
            <person name="Chooi Y.-H."/>
        </authorList>
    </citation>
    <scope>NUCLEOTIDE SEQUENCE [LARGE SCALE GENOMIC DNA]</scope>
    <source>
        <strain evidence="1">LAMA 915</strain>
    </source>
</reference>
<comment type="caution">
    <text evidence="1">The sequence shown here is derived from an EMBL/GenBank/DDBJ whole genome shotgun (WGS) entry which is preliminary data.</text>
</comment>
<organism evidence="1 2">
    <name type="scientific">Qipengyuania citrea LAMA 915</name>
    <dbReference type="NCBI Taxonomy" id="1306953"/>
    <lineage>
        <taxon>Bacteria</taxon>
        <taxon>Pseudomonadati</taxon>
        <taxon>Pseudomonadota</taxon>
        <taxon>Alphaproteobacteria</taxon>
        <taxon>Sphingomonadales</taxon>
        <taxon>Erythrobacteraceae</taxon>
        <taxon>Qipengyuania</taxon>
    </lineage>
</organism>
<dbReference type="PATRIC" id="fig|1306953.7.peg.808"/>
<accession>A0A0L1KC80</accession>
<dbReference type="AlphaFoldDB" id="A0A0L1KC80"/>
<evidence type="ECO:0000313" key="1">
    <source>
        <dbReference type="EMBL" id="KNH01660.1"/>
    </source>
</evidence>